<dbReference type="GO" id="GO:0006813">
    <property type="term" value="P:potassium ion transport"/>
    <property type="evidence" value="ECO:0007669"/>
    <property type="project" value="UniProtKB-KW"/>
</dbReference>
<dbReference type="SUPFAM" id="SSF116726">
    <property type="entry name" value="TrkA C-terminal domain-like"/>
    <property type="match status" value="1"/>
</dbReference>
<keyword evidence="6" id="KW-0406">Ion transport</keyword>
<sequence length="223" mass="23856">MRFVIVGAGRVGRRTARVLEEEGHDVTVIERDPQVIEGVRSEAFDVVEGDGANEEDLLSMGLEEVDGLGALSGDVTANLVACMIAKSHGCRTVLRVDNDYREYVLGKYASDVDEVVYPERLGAIAAKNALMGGSIRAIADVAQNVQLVELTVTERAPMHGYSLSELELPSNARLLGFGKHGEAVSLPGDDHSLERGDRVIVIADFDSMADVRELIVGPTAAPA</sequence>
<dbReference type="RefSeq" id="WP_304449335.1">
    <property type="nucleotide sequence ID" value="NZ_JARRAH010000001.1"/>
</dbReference>
<dbReference type="Gene3D" id="3.30.70.1450">
    <property type="entry name" value="Regulator of K+ conductance, C-terminal domain"/>
    <property type="match status" value="1"/>
</dbReference>
<keyword evidence="9" id="KW-0407">Ion channel</keyword>
<proteinExistence type="predicted"/>
<dbReference type="InterPro" id="IPR036291">
    <property type="entry name" value="NAD(P)-bd_dom_sf"/>
</dbReference>
<evidence type="ECO:0000256" key="6">
    <source>
        <dbReference type="ARBA" id="ARBA00023065"/>
    </source>
</evidence>
<keyword evidence="2" id="KW-0813">Transport</keyword>
<accession>A0ABD5UEB9</accession>
<dbReference type="Pfam" id="PF02254">
    <property type="entry name" value="TrkA_N"/>
    <property type="match status" value="1"/>
</dbReference>
<gene>
    <name evidence="9" type="ORF">ACFQHK_14345</name>
</gene>
<dbReference type="EMBL" id="JBHSXM010000001">
    <property type="protein sequence ID" value="MFC6837671.1"/>
    <property type="molecule type" value="Genomic_DNA"/>
</dbReference>
<evidence type="ECO:0000256" key="5">
    <source>
        <dbReference type="ARBA" id="ARBA00023027"/>
    </source>
</evidence>
<comment type="function">
    <text evidence="1">Part of a potassium transport system.</text>
</comment>
<dbReference type="AlphaFoldDB" id="A0ABD5UEB9"/>
<dbReference type="PROSITE" id="PS51202">
    <property type="entry name" value="RCK_C"/>
    <property type="match status" value="1"/>
</dbReference>
<evidence type="ECO:0000313" key="10">
    <source>
        <dbReference type="Proteomes" id="UP001596406"/>
    </source>
</evidence>
<keyword evidence="3" id="KW-0633">Potassium transport</keyword>
<dbReference type="InterPro" id="IPR050721">
    <property type="entry name" value="Trk_Ktr_HKT_K-transport"/>
</dbReference>
<keyword evidence="4" id="KW-0630">Potassium</keyword>
<dbReference type="Proteomes" id="UP001596406">
    <property type="component" value="Unassembled WGS sequence"/>
</dbReference>
<evidence type="ECO:0000313" key="9">
    <source>
        <dbReference type="EMBL" id="MFC6837671.1"/>
    </source>
</evidence>
<dbReference type="InterPro" id="IPR036721">
    <property type="entry name" value="RCK_C_sf"/>
</dbReference>
<evidence type="ECO:0000259" key="7">
    <source>
        <dbReference type="PROSITE" id="PS51201"/>
    </source>
</evidence>
<evidence type="ECO:0000256" key="4">
    <source>
        <dbReference type="ARBA" id="ARBA00022958"/>
    </source>
</evidence>
<dbReference type="PROSITE" id="PS51201">
    <property type="entry name" value="RCK_N"/>
    <property type="match status" value="1"/>
</dbReference>
<dbReference type="SUPFAM" id="SSF51735">
    <property type="entry name" value="NAD(P)-binding Rossmann-fold domains"/>
    <property type="match status" value="1"/>
</dbReference>
<dbReference type="Pfam" id="PF02080">
    <property type="entry name" value="TrkA_C"/>
    <property type="match status" value="1"/>
</dbReference>
<dbReference type="PANTHER" id="PTHR43833">
    <property type="entry name" value="POTASSIUM CHANNEL PROTEIN 2-RELATED-RELATED"/>
    <property type="match status" value="1"/>
</dbReference>
<dbReference type="Gene3D" id="3.40.50.720">
    <property type="entry name" value="NAD(P)-binding Rossmann-like Domain"/>
    <property type="match status" value="1"/>
</dbReference>
<keyword evidence="10" id="KW-1185">Reference proteome</keyword>
<evidence type="ECO:0000256" key="2">
    <source>
        <dbReference type="ARBA" id="ARBA00022448"/>
    </source>
</evidence>
<dbReference type="PANTHER" id="PTHR43833:SF5">
    <property type="entry name" value="TRK SYSTEM POTASSIUM UPTAKE PROTEIN TRKA"/>
    <property type="match status" value="1"/>
</dbReference>
<reference evidence="9 10" key="1">
    <citation type="journal article" date="2019" name="Int. J. Syst. Evol. Microbiol.">
        <title>The Global Catalogue of Microorganisms (GCM) 10K type strain sequencing project: providing services to taxonomists for standard genome sequencing and annotation.</title>
        <authorList>
            <consortium name="The Broad Institute Genomics Platform"/>
            <consortium name="The Broad Institute Genome Sequencing Center for Infectious Disease"/>
            <person name="Wu L."/>
            <person name="Ma J."/>
        </authorList>
    </citation>
    <scope>NUCLEOTIDE SEQUENCE [LARGE SCALE GENOMIC DNA]</scope>
    <source>
        <strain evidence="9 10">PSRA2</strain>
    </source>
</reference>
<comment type="caution">
    <text evidence="9">The sequence shown here is derived from an EMBL/GenBank/DDBJ whole genome shotgun (WGS) entry which is preliminary data.</text>
</comment>
<feature type="domain" description="RCK C-terminal" evidence="8">
    <location>
        <begin position="135"/>
        <end position="217"/>
    </location>
</feature>
<organism evidence="9 10">
    <name type="scientific">Halomarina ordinaria</name>
    <dbReference type="NCBI Taxonomy" id="3033939"/>
    <lineage>
        <taxon>Archaea</taxon>
        <taxon>Methanobacteriati</taxon>
        <taxon>Methanobacteriota</taxon>
        <taxon>Stenosarchaea group</taxon>
        <taxon>Halobacteria</taxon>
        <taxon>Halobacteriales</taxon>
        <taxon>Natronomonadaceae</taxon>
        <taxon>Halomarina</taxon>
    </lineage>
</organism>
<dbReference type="GO" id="GO:0034220">
    <property type="term" value="P:monoatomic ion transmembrane transport"/>
    <property type="evidence" value="ECO:0007669"/>
    <property type="project" value="UniProtKB-KW"/>
</dbReference>
<evidence type="ECO:0000256" key="3">
    <source>
        <dbReference type="ARBA" id="ARBA00022538"/>
    </source>
</evidence>
<keyword evidence="5" id="KW-0520">NAD</keyword>
<dbReference type="InterPro" id="IPR006036">
    <property type="entry name" value="K_uptake_TrkA"/>
</dbReference>
<dbReference type="InterPro" id="IPR003148">
    <property type="entry name" value="RCK_N"/>
</dbReference>
<evidence type="ECO:0000259" key="8">
    <source>
        <dbReference type="PROSITE" id="PS51202"/>
    </source>
</evidence>
<dbReference type="InterPro" id="IPR006037">
    <property type="entry name" value="RCK_C"/>
</dbReference>
<name>A0ABD5UEB9_9EURY</name>
<protein>
    <submittedName>
        <fullName evidence="9">Potassium channel family protein</fullName>
    </submittedName>
</protein>
<feature type="domain" description="RCK N-terminal" evidence="7">
    <location>
        <begin position="1"/>
        <end position="116"/>
    </location>
</feature>
<dbReference type="PRINTS" id="PR00335">
    <property type="entry name" value="KUPTAKETRKA"/>
</dbReference>
<evidence type="ECO:0000256" key="1">
    <source>
        <dbReference type="ARBA" id="ARBA00003660"/>
    </source>
</evidence>